<evidence type="ECO:0000313" key="2">
    <source>
        <dbReference type="EMBL" id="AZQ62731.1"/>
    </source>
</evidence>
<dbReference type="SUPFAM" id="SSF56935">
    <property type="entry name" value="Porins"/>
    <property type="match status" value="1"/>
</dbReference>
<dbReference type="EMBL" id="CP034562">
    <property type="protein sequence ID" value="AZQ62731.1"/>
    <property type="molecule type" value="Genomic_DNA"/>
</dbReference>
<evidence type="ECO:0000256" key="1">
    <source>
        <dbReference type="SAM" id="SignalP"/>
    </source>
</evidence>
<dbReference type="Gene3D" id="2.40.160.10">
    <property type="entry name" value="Porin"/>
    <property type="match status" value="1"/>
</dbReference>
<feature type="chain" id="PRO_5018595311" description="DUF2860 domain-containing protein" evidence="1">
    <location>
        <begin position="20"/>
        <end position="331"/>
    </location>
</feature>
<keyword evidence="3" id="KW-1185">Reference proteome</keyword>
<organism evidence="2 3">
    <name type="scientific">Flammeovirga pectinis</name>
    <dbReference type="NCBI Taxonomy" id="2494373"/>
    <lineage>
        <taxon>Bacteria</taxon>
        <taxon>Pseudomonadati</taxon>
        <taxon>Bacteroidota</taxon>
        <taxon>Cytophagia</taxon>
        <taxon>Cytophagales</taxon>
        <taxon>Flammeovirgaceae</taxon>
        <taxon>Flammeovirga</taxon>
    </lineage>
</organism>
<accession>A0A3Q9FLX8</accession>
<keyword evidence="1" id="KW-0732">Signal</keyword>
<dbReference type="RefSeq" id="WP_126614524.1">
    <property type="nucleotide sequence ID" value="NZ_CP034562.1"/>
</dbReference>
<dbReference type="OrthoDB" id="1091018at2"/>
<feature type="signal peptide" evidence="1">
    <location>
        <begin position="1"/>
        <end position="19"/>
    </location>
</feature>
<gene>
    <name evidence="2" type="ORF">EI427_10945</name>
</gene>
<dbReference type="Proteomes" id="UP000267268">
    <property type="component" value="Chromosome 1"/>
</dbReference>
<protein>
    <recommendedName>
        <fullName evidence="4">DUF2860 domain-containing protein</fullName>
    </recommendedName>
</protein>
<dbReference type="InterPro" id="IPR023614">
    <property type="entry name" value="Porin_dom_sf"/>
</dbReference>
<sequence length="331" mass="37984">MKKVISLFVLFISSLSVYSQEISHFNLIYDVRFDSYTSINPGETDNKFQFDHVFLGVYGAISDQMNYTLQITPLSLSDGANNLSEDIMLANISYTTSNKKWMLTLGKSMVNIGTFEEHVSPNDVYQYSEVGQHLNMFSSGVTVRYTTDSKQQFTYQLVNSVPDSLNNVNLQQNLYWSGHISDHINTSMSLTVEKNNQNTIGHMSNLGVEFLYSDWELDVDYARVININGFLEQTQYQSVPVKLTYKGEKFRPFVEYIYNKLDPMSSTIESNSYTSQSLQTLSLGIEYYPIKNKNWRFHMVAVGNKYDQTNAENLFTEYPPLQLFFGVKIGI</sequence>
<evidence type="ECO:0000313" key="3">
    <source>
        <dbReference type="Proteomes" id="UP000267268"/>
    </source>
</evidence>
<name>A0A3Q9FLX8_9BACT</name>
<reference evidence="2 3" key="1">
    <citation type="submission" date="2018-12" db="EMBL/GenBank/DDBJ databases">
        <title>Flammeovirga pectinis sp. nov., isolated from the gut of the Korean scallop, Patinopecten yessoensis.</title>
        <authorList>
            <person name="Bae J.-W."/>
            <person name="Jeong Y.-S."/>
            <person name="Kang W."/>
        </authorList>
    </citation>
    <scope>NUCLEOTIDE SEQUENCE [LARGE SCALE GENOMIC DNA]</scope>
    <source>
        <strain evidence="2 3">L12M1</strain>
    </source>
</reference>
<dbReference type="AlphaFoldDB" id="A0A3Q9FLX8"/>
<evidence type="ECO:0008006" key="4">
    <source>
        <dbReference type="Google" id="ProtNLM"/>
    </source>
</evidence>
<proteinExistence type="predicted"/>
<dbReference type="KEGG" id="fll:EI427_10945"/>